<dbReference type="PaxDb" id="39947-A0A0P0VHZ0"/>
<dbReference type="InParanoid" id="A0A0P0VHZ0"/>
<feature type="non-terminal residue" evidence="3">
    <location>
        <position position="1"/>
    </location>
</feature>
<organism evidence="3 4">
    <name type="scientific">Oryza sativa subsp. japonica</name>
    <name type="common">Rice</name>
    <dbReference type="NCBI Taxonomy" id="39947"/>
    <lineage>
        <taxon>Eukaryota</taxon>
        <taxon>Viridiplantae</taxon>
        <taxon>Streptophyta</taxon>
        <taxon>Embryophyta</taxon>
        <taxon>Tracheophyta</taxon>
        <taxon>Spermatophyta</taxon>
        <taxon>Magnoliopsida</taxon>
        <taxon>Liliopsida</taxon>
        <taxon>Poales</taxon>
        <taxon>Poaceae</taxon>
        <taxon>BOP clade</taxon>
        <taxon>Oryzoideae</taxon>
        <taxon>Oryzeae</taxon>
        <taxon>Oryzinae</taxon>
        <taxon>Oryza</taxon>
        <taxon>Oryza sativa</taxon>
    </lineage>
</organism>
<dbReference type="AlphaFoldDB" id="A0A0P0VHZ0"/>
<evidence type="ECO:0000313" key="3">
    <source>
        <dbReference type="EMBL" id="BAS78272.1"/>
    </source>
</evidence>
<name>A0A0P0VHZ0_ORYSJ</name>
<gene>
    <name evidence="3" type="ordered locus">Os02g0303200</name>
    <name evidence="3" type="ORF">OSNPB_020303200</name>
</gene>
<keyword evidence="4" id="KW-1185">Reference proteome</keyword>
<evidence type="ECO:0000313" key="4">
    <source>
        <dbReference type="Proteomes" id="UP000059680"/>
    </source>
</evidence>
<reference evidence="3 4" key="2">
    <citation type="journal article" date="2013" name="Plant Cell Physiol.">
        <title>Rice Annotation Project Database (RAP-DB): an integrative and interactive database for rice genomics.</title>
        <authorList>
            <person name="Sakai H."/>
            <person name="Lee S.S."/>
            <person name="Tanaka T."/>
            <person name="Numa H."/>
            <person name="Kim J."/>
            <person name="Kawahara Y."/>
            <person name="Wakimoto H."/>
            <person name="Yang C.C."/>
            <person name="Iwamoto M."/>
            <person name="Abe T."/>
            <person name="Yamada Y."/>
            <person name="Muto A."/>
            <person name="Inokuchi H."/>
            <person name="Ikemura T."/>
            <person name="Matsumoto T."/>
            <person name="Sasaki T."/>
            <person name="Itoh T."/>
        </authorList>
    </citation>
    <scope>NUCLEOTIDE SEQUENCE [LARGE SCALE GENOMIC DNA]</scope>
    <source>
        <strain evidence="4">cv. Nipponbare</strain>
    </source>
</reference>
<dbReference type="EMBL" id="AP014958">
    <property type="protein sequence ID" value="BAS78272.1"/>
    <property type="molecule type" value="Genomic_DNA"/>
</dbReference>
<keyword evidence="2" id="KW-1133">Transmembrane helix</keyword>
<feature type="transmembrane region" description="Helical" evidence="2">
    <location>
        <begin position="134"/>
        <end position="154"/>
    </location>
</feature>
<evidence type="ECO:0000256" key="1">
    <source>
        <dbReference type="SAM" id="MobiDB-lite"/>
    </source>
</evidence>
<sequence length="162" mass="17438">TFQQQWRSSSGLDGGGSGGGAGQRRGGVPGVGGGGPDNVNGNGPTPLTSALLQFRSSSFSFSAHLAPRRLAAAADAGPRFLRPFHCRRSSRPRLCLWCHVLQRRCGGCLQIRQPFGQAQQSPAAKVLGDLPYGLFRFSLFPCCYLLLLPFYRIIVYSPDSLI</sequence>
<feature type="compositionally biased region" description="Low complexity" evidence="1">
    <location>
        <begin position="37"/>
        <end position="46"/>
    </location>
</feature>
<keyword evidence="2" id="KW-0472">Membrane</keyword>
<proteinExistence type="predicted"/>
<protein>
    <submittedName>
        <fullName evidence="3">Os02g0303200 protein</fullName>
    </submittedName>
</protein>
<accession>A0A0P0VHZ0</accession>
<dbReference type="Proteomes" id="UP000059680">
    <property type="component" value="Chromosome 2"/>
</dbReference>
<feature type="compositionally biased region" description="Gly residues" evidence="1">
    <location>
        <begin position="12"/>
        <end position="36"/>
    </location>
</feature>
<evidence type="ECO:0000256" key="2">
    <source>
        <dbReference type="SAM" id="Phobius"/>
    </source>
</evidence>
<keyword evidence="2" id="KW-0812">Transmembrane</keyword>
<reference evidence="3 4" key="3">
    <citation type="journal article" date="2013" name="Rice">
        <title>Improvement of the Oryza sativa Nipponbare reference genome using next generation sequence and optical map data.</title>
        <authorList>
            <person name="Kawahara Y."/>
            <person name="de la Bastide M."/>
            <person name="Hamilton J.P."/>
            <person name="Kanamori H."/>
            <person name="McCombie W.R."/>
            <person name="Ouyang S."/>
            <person name="Schwartz D.C."/>
            <person name="Tanaka T."/>
            <person name="Wu J."/>
            <person name="Zhou S."/>
            <person name="Childs K.L."/>
            <person name="Davidson R.M."/>
            <person name="Lin H."/>
            <person name="Quesada-Ocampo L."/>
            <person name="Vaillancourt B."/>
            <person name="Sakai H."/>
            <person name="Lee S.S."/>
            <person name="Kim J."/>
            <person name="Numa H."/>
            <person name="Itoh T."/>
            <person name="Buell C.R."/>
            <person name="Matsumoto T."/>
        </authorList>
    </citation>
    <scope>NUCLEOTIDE SEQUENCE [LARGE SCALE GENOMIC DNA]</scope>
    <source>
        <strain evidence="4">cv. Nipponbare</strain>
    </source>
</reference>
<dbReference type="Gramene" id="Os02t0303200-01">
    <property type="protein sequence ID" value="Os02t0303200-01"/>
    <property type="gene ID" value="Os02g0303200"/>
</dbReference>
<feature type="region of interest" description="Disordered" evidence="1">
    <location>
        <begin position="1"/>
        <end position="46"/>
    </location>
</feature>
<reference evidence="4" key="1">
    <citation type="journal article" date="2005" name="Nature">
        <title>The map-based sequence of the rice genome.</title>
        <authorList>
            <consortium name="International rice genome sequencing project (IRGSP)"/>
            <person name="Matsumoto T."/>
            <person name="Wu J."/>
            <person name="Kanamori H."/>
            <person name="Katayose Y."/>
            <person name="Fujisawa M."/>
            <person name="Namiki N."/>
            <person name="Mizuno H."/>
            <person name="Yamamoto K."/>
            <person name="Antonio B.A."/>
            <person name="Baba T."/>
            <person name="Sakata K."/>
            <person name="Nagamura Y."/>
            <person name="Aoki H."/>
            <person name="Arikawa K."/>
            <person name="Arita K."/>
            <person name="Bito T."/>
            <person name="Chiden Y."/>
            <person name="Fujitsuka N."/>
            <person name="Fukunaka R."/>
            <person name="Hamada M."/>
            <person name="Harada C."/>
            <person name="Hayashi A."/>
            <person name="Hijishita S."/>
            <person name="Honda M."/>
            <person name="Hosokawa S."/>
            <person name="Ichikawa Y."/>
            <person name="Idonuma A."/>
            <person name="Iijima M."/>
            <person name="Ikeda M."/>
            <person name="Ikeno M."/>
            <person name="Ito K."/>
            <person name="Ito S."/>
            <person name="Ito T."/>
            <person name="Ito Y."/>
            <person name="Ito Y."/>
            <person name="Iwabuchi A."/>
            <person name="Kamiya K."/>
            <person name="Karasawa W."/>
            <person name="Kurita K."/>
            <person name="Katagiri S."/>
            <person name="Kikuta A."/>
            <person name="Kobayashi H."/>
            <person name="Kobayashi N."/>
            <person name="Machita K."/>
            <person name="Maehara T."/>
            <person name="Masukawa M."/>
            <person name="Mizubayashi T."/>
            <person name="Mukai Y."/>
            <person name="Nagasaki H."/>
            <person name="Nagata Y."/>
            <person name="Naito S."/>
            <person name="Nakashima M."/>
            <person name="Nakama Y."/>
            <person name="Nakamichi Y."/>
            <person name="Nakamura M."/>
            <person name="Meguro A."/>
            <person name="Negishi M."/>
            <person name="Ohta I."/>
            <person name="Ohta T."/>
            <person name="Okamoto M."/>
            <person name="Ono N."/>
            <person name="Saji S."/>
            <person name="Sakaguchi M."/>
            <person name="Sakai K."/>
            <person name="Shibata M."/>
            <person name="Shimokawa T."/>
            <person name="Song J."/>
            <person name="Takazaki Y."/>
            <person name="Terasawa K."/>
            <person name="Tsugane M."/>
            <person name="Tsuji K."/>
            <person name="Ueda S."/>
            <person name="Waki K."/>
            <person name="Yamagata H."/>
            <person name="Yamamoto M."/>
            <person name="Yamamoto S."/>
            <person name="Yamane H."/>
            <person name="Yoshiki S."/>
            <person name="Yoshihara R."/>
            <person name="Yukawa K."/>
            <person name="Zhong H."/>
            <person name="Yano M."/>
            <person name="Yuan Q."/>
            <person name="Ouyang S."/>
            <person name="Liu J."/>
            <person name="Jones K.M."/>
            <person name="Gansberger K."/>
            <person name="Moffat K."/>
            <person name="Hill J."/>
            <person name="Bera J."/>
            <person name="Fadrosh D."/>
            <person name="Jin S."/>
            <person name="Johri S."/>
            <person name="Kim M."/>
            <person name="Overton L."/>
            <person name="Reardon M."/>
            <person name="Tsitrin T."/>
            <person name="Vuong H."/>
            <person name="Weaver B."/>
            <person name="Ciecko A."/>
            <person name="Tallon L."/>
            <person name="Jackson J."/>
            <person name="Pai G."/>
            <person name="Aken S.V."/>
            <person name="Utterback T."/>
            <person name="Reidmuller S."/>
            <person name="Feldblyum T."/>
            <person name="Hsiao J."/>
            <person name="Zismann V."/>
            <person name="Iobst S."/>
            <person name="de Vazeille A.R."/>
            <person name="Buell C.R."/>
            <person name="Ying K."/>
            <person name="Li Y."/>
            <person name="Lu T."/>
            <person name="Huang Y."/>
            <person name="Zhao Q."/>
            <person name="Feng Q."/>
            <person name="Zhang L."/>
            <person name="Zhu J."/>
            <person name="Weng Q."/>
            <person name="Mu J."/>
            <person name="Lu Y."/>
            <person name="Fan D."/>
            <person name="Liu Y."/>
            <person name="Guan J."/>
            <person name="Zhang Y."/>
            <person name="Yu S."/>
            <person name="Liu X."/>
            <person name="Zhang Y."/>
            <person name="Hong G."/>
            <person name="Han B."/>
            <person name="Choisne N."/>
            <person name="Demange N."/>
            <person name="Orjeda G."/>
            <person name="Samain S."/>
            <person name="Cattolico L."/>
            <person name="Pelletier E."/>
            <person name="Couloux A."/>
            <person name="Segurens B."/>
            <person name="Wincker P."/>
            <person name="D'Hont A."/>
            <person name="Scarpelli C."/>
            <person name="Weissenbach J."/>
            <person name="Salanoubat M."/>
            <person name="Quetier F."/>
            <person name="Yu Y."/>
            <person name="Kim H.R."/>
            <person name="Rambo T."/>
            <person name="Currie J."/>
            <person name="Collura K."/>
            <person name="Luo M."/>
            <person name="Yang T."/>
            <person name="Ammiraju J.S.S."/>
            <person name="Engler F."/>
            <person name="Soderlund C."/>
            <person name="Wing R.A."/>
            <person name="Palmer L.E."/>
            <person name="de la Bastide M."/>
            <person name="Spiegel L."/>
            <person name="Nascimento L."/>
            <person name="Zutavern T."/>
            <person name="O'Shaughnessy A."/>
            <person name="Dike S."/>
            <person name="Dedhia N."/>
            <person name="Preston R."/>
            <person name="Balija V."/>
            <person name="McCombie W.R."/>
            <person name="Chow T."/>
            <person name="Chen H."/>
            <person name="Chung M."/>
            <person name="Chen C."/>
            <person name="Shaw J."/>
            <person name="Wu H."/>
            <person name="Hsiao K."/>
            <person name="Chao Y."/>
            <person name="Chu M."/>
            <person name="Cheng C."/>
            <person name="Hour A."/>
            <person name="Lee P."/>
            <person name="Lin S."/>
            <person name="Lin Y."/>
            <person name="Liou J."/>
            <person name="Liu S."/>
            <person name="Hsing Y."/>
            <person name="Raghuvanshi S."/>
            <person name="Mohanty A."/>
            <person name="Bharti A.K."/>
            <person name="Gaur A."/>
            <person name="Gupta V."/>
            <person name="Kumar D."/>
            <person name="Ravi V."/>
            <person name="Vij S."/>
            <person name="Kapur A."/>
            <person name="Khurana P."/>
            <person name="Khurana P."/>
            <person name="Khurana J.P."/>
            <person name="Tyagi A.K."/>
            <person name="Gaikwad K."/>
            <person name="Singh A."/>
            <person name="Dalal V."/>
            <person name="Srivastava S."/>
            <person name="Dixit A."/>
            <person name="Pal A.K."/>
            <person name="Ghazi I.A."/>
            <person name="Yadav M."/>
            <person name="Pandit A."/>
            <person name="Bhargava A."/>
            <person name="Sureshbabu K."/>
            <person name="Batra K."/>
            <person name="Sharma T.R."/>
            <person name="Mohapatra T."/>
            <person name="Singh N.K."/>
            <person name="Messing J."/>
            <person name="Nelson A.B."/>
            <person name="Fuks G."/>
            <person name="Kavchok S."/>
            <person name="Keizer G."/>
            <person name="Linton E."/>
            <person name="Llaca V."/>
            <person name="Song R."/>
            <person name="Tanyolac B."/>
            <person name="Young S."/>
            <person name="Ho-Il K."/>
            <person name="Hahn J.H."/>
            <person name="Sangsakoo G."/>
            <person name="Vanavichit A."/>
            <person name="de Mattos Luiz.A.T."/>
            <person name="Zimmer P.D."/>
            <person name="Malone G."/>
            <person name="Dellagostin O."/>
            <person name="de Oliveira A.C."/>
            <person name="Bevan M."/>
            <person name="Bancroft I."/>
            <person name="Minx P."/>
            <person name="Cordum H."/>
            <person name="Wilson R."/>
            <person name="Cheng Z."/>
            <person name="Jin W."/>
            <person name="Jiang J."/>
            <person name="Leong S.A."/>
            <person name="Iwama H."/>
            <person name="Gojobori T."/>
            <person name="Itoh T."/>
            <person name="Niimura Y."/>
            <person name="Fujii Y."/>
            <person name="Habara T."/>
            <person name="Sakai H."/>
            <person name="Sato Y."/>
            <person name="Wilson G."/>
            <person name="Kumar K."/>
            <person name="McCouch S."/>
            <person name="Juretic N."/>
            <person name="Hoen D."/>
            <person name="Wright S."/>
            <person name="Bruskiewich R."/>
            <person name="Bureau T."/>
            <person name="Miyao A."/>
            <person name="Hirochika H."/>
            <person name="Nishikawa T."/>
            <person name="Kadowaki K."/>
            <person name="Sugiura M."/>
            <person name="Burr B."/>
            <person name="Sasaki T."/>
        </authorList>
    </citation>
    <scope>NUCLEOTIDE SEQUENCE [LARGE SCALE GENOMIC DNA]</scope>
    <source>
        <strain evidence="4">cv. Nipponbare</strain>
    </source>
</reference>